<evidence type="ECO:0000256" key="1">
    <source>
        <dbReference type="ARBA" id="ARBA00006987"/>
    </source>
</evidence>
<keyword evidence="2" id="KW-0732">Signal</keyword>
<feature type="signal peptide" evidence="2">
    <location>
        <begin position="1"/>
        <end position="21"/>
    </location>
</feature>
<dbReference type="InterPro" id="IPR005064">
    <property type="entry name" value="BUG"/>
</dbReference>
<dbReference type="SUPFAM" id="SSF53850">
    <property type="entry name" value="Periplasmic binding protein-like II"/>
    <property type="match status" value="1"/>
</dbReference>
<accession>A0ABS1U2I1</accession>
<dbReference type="Pfam" id="PF03401">
    <property type="entry name" value="TctC"/>
    <property type="match status" value="1"/>
</dbReference>
<dbReference type="PIRSF" id="PIRSF017082">
    <property type="entry name" value="YflP"/>
    <property type="match status" value="1"/>
</dbReference>
<dbReference type="Gene3D" id="3.40.190.150">
    <property type="entry name" value="Bordetella uptake gene, domain 1"/>
    <property type="match status" value="1"/>
</dbReference>
<proteinExistence type="inferred from homology"/>
<dbReference type="EMBL" id="JAETWB010000002">
    <property type="protein sequence ID" value="MBL6078144.1"/>
    <property type="molecule type" value="Genomic_DNA"/>
</dbReference>
<evidence type="ECO:0000313" key="3">
    <source>
        <dbReference type="EMBL" id="MBL6078144.1"/>
    </source>
</evidence>
<name>A0ABS1U2I1_9PROT</name>
<evidence type="ECO:0000313" key="4">
    <source>
        <dbReference type="Proteomes" id="UP000660885"/>
    </source>
</evidence>
<gene>
    <name evidence="3" type="ORF">JMJ56_09010</name>
</gene>
<dbReference type="RefSeq" id="WP_202831287.1">
    <property type="nucleotide sequence ID" value="NZ_JAETWB010000002.1"/>
</dbReference>
<sequence>MKAFIGRVLLGAALLAGPTMAQPADRPLRIVAGYAPGGTSDIVARIVAESVSARLGQPVVVENRTGANGFIAAETVARGPADGSAVLQCPMGNMTISPEIPGMHLPIDVARDLVPVANVARSSYAVVVGARSPYRSMADVLAAARARPGALTYGSAGIGTAQHLSAERLKRMAGIDLLHVPYRGAALAALDVIAGRTDLLITNLGDVIRQIQGDELRLLALADAEGWPDFPDAPRLPQLVPGLEVAGWFGICGPRGMPEAAIGKWAEAIRQALEEPVLRKRLLDNGLTPHFEDAASFSRTIARDRQAWGEAVRAANVRAE</sequence>
<evidence type="ECO:0000256" key="2">
    <source>
        <dbReference type="SAM" id="SignalP"/>
    </source>
</evidence>
<dbReference type="CDD" id="cd07012">
    <property type="entry name" value="PBP2_Bug_TTT"/>
    <property type="match status" value="1"/>
</dbReference>
<organism evidence="3 4">
    <name type="scientific">Belnapia arida</name>
    <dbReference type="NCBI Taxonomy" id="2804533"/>
    <lineage>
        <taxon>Bacteria</taxon>
        <taxon>Pseudomonadati</taxon>
        <taxon>Pseudomonadota</taxon>
        <taxon>Alphaproteobacteria</taxon>
        <taxon>Acetobacterales</taxon>
        <taxon>Roseomonadaceae</taxon>
        <taxon>Belnapia</taxon>
    </lineage>
</organism>
<dbReference type="PANTHER" id="PTHR42928:SF5">
    <property type="entry name" value="BLR1237 PROTEIN"/>
    <property type="match status" value="1"/>
</dbReference>
<dbReference type="PANTHER" id="PTHR42928">
    <property type="entry name" value="TRICARBOXYLATE-BINDING PROTEIN"/>
    <property type="match status" value="1"/>
</dbReference>
<reference evidence="3 4" key="1">
    <citation type="submission" date="2021-01" db="EMBL/GenBank/DDBJ databases">
        <title>Belnapia mucosa sp. nov. and Belnapia arida sp. nov., isolated from the Tabernas Desert (Almeria, Spain).</title>
        <authorList>
            <person name="Molina-Menor E."/>
            <person name="Vidal-Verdu A."/>
            <person name="Calonge A."/>
            <person name="Satari L."/>
            <person name="Pereto J."/>
            <person name="Porcar M."/>
        </authorList>
    </citation>
    <scope>NUCLEOTIDE SEQUENCE [LARGE SCALE GENOMIC DNA]</scope>
    <source>
        <strain evidence="3 4">T18</strain>
    </source>
</reference>
<comment type="caution">
    <text evidence="3">The sequence shown here is derived from an EMBL/GenBank/DDBJ whole genome shotgun (WGS) entry which is preliminary data.</text>
</comment>
<comment type="similarity">
    <text evidence="1">Belongs to the UPF0065 (bug) family.</text>
</comment>
<keyword evidence="4" id="KW-1185">Reference proteome</keyword>
<feature type="chain" id="PRO_5045166272" evidence="2">
    <location>
        <begin position="22"/>
        <end position="320"/>
    </location>
</feature>
<dbReference type="Gene3D" id="3.40.190.10">
    <property type="entry name" value="Periplasmic binding protein-like II"/>
    <property type="match status" value="1"/>
</dbReference>
<dbReference type="Proteomes" id="UP000660885">
    <property type="component" value="Unassembled WGS sequence"/>
</dbReference>
<dbReference type="InterPro" id="IPR042100">
    <property type="entry name" value="Bug_dom1"/>
</dbReference>
<protein>
    <submittedName>
        <fullName evidence="3">Tripartite tricarboxylate transporter substrate binding protein</fullName>
    </submittedName>
</protein>